<proteinExistence type="predicted"/>
<evidence type="ECO:0000313" key="3">
    <source>
        <dbReference type="Proteomes" id="UP000293036"/>
    </source>
</evidence>
<organism evidence="2 3">
    <name type="scientific">Arcanobacterium bovis</name>
    <dbReference type="NCBI Taxonomy" id="2529275"/>
    <lineage>
        <taxon>Bacteria</taxon>
        <taxon>Bacillati</taxon>
        <taxon>Actinomycetota</taxon>
        <taxon>Actinomycetes</taxon>
        <taxon>Actinomycetales</taxon>
        <taxon>Actinomycetaceae</taxon>
        <taxon>Arcanobacterium</taxon>
    </lineage>
</organism>
<evidence type="ECO:0000313" key="2">
    <source>
        <dbReference type="EMBL" id="TBW23659.1"/>
    </source>
</evidence>
<name>A0A4Q9V200_9ACTO</name>
<sequence length="216" mass="23421">MTYVLRGKGTQLYGYALLALAVIITGGSAAHGGWGEALYALPVSACVASLAWLAYGNPRTEVGTQGLRIVNLMRIFDVPWADLDYVENRWGLVVRTKSRRPISAWSIPSRAGVFENSVREAKQVEQDVTWDHDDGARVPLIVSVRRAVLIIENRHLALKAEKKHNGARSNLTNKTAFDTANTVPGDGTLTTTRFNVLPLAALAGSLALTAGLWLSL</sequence>
<feature type="transmembrane region" description="Helical" evidence="1">
    <location>
        <begin position="12"/>
        <end position="31"/>
    </location>
</feature>
<reference evidence="2 3" key="1">
    <citation type="submission" date="2019-02" db="EMBL/GenBank/DDBJ databases">
        <title>Arcanobacterium bovis sp. nov., isolated from the milk of a cow with mastitis.</title>
        <authorList>
            <person name="Sammra O."/>
            <person name="Foster G."/>
            <person name="Hassan A."/>
            <person name="Alssahen M."/>
            <person name="Laemmler C."/>
            <person name="Borowiak M."/>
            <person name="Malorny B."/>
            <person name="Abdulmawjood A."/>
        </authorList>
    </citation>
    <scope>NUCLEOTIDE SEQUENCE [LARGE SCALE GENOMIC DNA]</scope>
    <source>
        <strain evidence="2 3">C605018/01/1</strain>
    </source>
</reference>
<accession>A0A4Q9V200</accession>
<keyword evidence="1" id="KW-0472">Membrane</keyword>
<gene>
    <name evidence="2" type="ORF">EZJ44_00500</name>
</gene>
<keyword evidence="1" id="KW-0812">Transmembrane</keyword>
<feature type="transmembrane region" description="Helical" evidence="1">
    <location>
        <begin position="196"/>
        <end position="214"/>
    </location>
</feature>
<dbReference type="EMBL" id="SJDT01000001">
    <property type="protein sequence ID" value="TBW23659.1"/>
    <property type="molecule type" value="Genomic_DNA"/>
</dbReference>
<keyword evidence="1" id="KW-1133">Transmembrane helix</keyword>
<protein>
    <recommendedName>
        <fullName evidence="4">PH domain-containing protein</fullName>
    </recommendedName>
</protein>
<feature type="transmembrane region" description="Helical" evidence="1">
    <location>
        <begin position="37"/>
        <end position="55"/>
    </location>
</feature>
<dbReference type="AlphaFoldDB" id="A0A4Q9V200"/>
<dbReference type="OrthoDB" id="3267631at2"/>
<dbReference type="Proteomes" id="UP000293036">
    <property type="component" value="Unassembled WGS sequence"/>
</dbReference>
<evidence type="ECO:0008006" key="4">
    <source>
        <dbReference type="Google" id="ProtNLM"/>
    </source>
</evidence>
<dbReference type="RefSeq" id="WP_131279057.1">
    <property type="nucleotide sequence ID" value="NZ_JBHSLR010000009.1"/>
</dbReference>
<comment type="caution">
    <text evidence="2">The sequence shown here is derived from an EMBL/GenBank/DDBJ whole genome shotgun (WGS) entry which is preliminary data.</text>
</comment>
<evidence type="ECO:0000256" key="1">
    <source>
        <dbReference type="SAM" id="Phobius"/>
    </source>
</evidence>
<keyword evidence="3" id="KW-1185">Reference proteome</keyword>